<name>A0A8S1EMG4_9PELO</name>
<accession>A0A8S1EMG4</accession>
<feature type="compositionally biased region" description="Polar residues" evidence="1">
    <location>
        <begin position="1544"/>
        <end position="1559"/>
    </location>
</feature>
<organism evidence="2 3">
    <name type="scientific">Caenorhabditis bovis</name>
    <dbReference type="NCBI Taxonomy" id="2654633"/>
    <lineage>
        <taxon>Eukaryota</taxon>
        <taxon>Metazoa</taxon>
        <taxon>Ecdysozoa</taxon>
        <taxon>Nematoda</taxon>
        <taxon>Chromadorea</taxon>
        <taxon>Rhabditida</taxon>
        <taxon>Rhabditina</taxon>
        <taxon>Rhabditomorpha</taxon>
        <taxon>Rhabditoidea</taxon>
        <taxon>Rhabditidae</taxon>
        <taxon>Peloderinae</taxon>
        <taxon>Caenorhabditis</taxon>
    </lineage>
</organism>
<feature type="compositionally biased region" description="Polar residues" evidence="1">
    <location>
        <begin position="1409"/>
        <end position="1419"/>
    </location>
</feature>
<feature type="compositionally biased region" description="Acidic residues" evidence="1">
    <location>
        <begin position="63"/>
        <end position="80"/>
    </location>
</feature>
<feature type="compositionally biased region" description="Basic residues" evidence="1">
    <location>
        <begin position="1661"/>
        <end position="1682"/>
    </location>
</feature>
<gene>
    <name evidence="2" type="ORF">CBOVIS_LOCUS3965</name>
</gene>
<feature type="compositionally biased region" description="Low complexity" evidence="1">
    <location>
        <begin position="81"/>
        <end position="93"/>
    </location>
</feature>
<proteinExistence type="predicted"/>
<feature type="compositionally biased region" description="Basic and acidic residues" evidence="1">
    <location>
        <begin position="1420"/>
        <end position="1436"/>
    </location>
</feature>
<dbReference type="EMBL" id="CADEPM010000002">
    <property type="protein sequence ID" value="CAB3401177.1"/>
    <property type="molecule type" value="Genomic_DNA"/>
</dbReference>
<evidence type="ECO:0000256" key="1">
    <source>
        <dbReference type="SAM" id="MobiDB-lite"/>
    </source>
</evidence>
<evidence type="ECO:0000313" key="3">
    <source>
        <dbReference type="Proteomes" id="UP000494206"/>
    </source>
</evidence>
<protein>
    <submittedName>
        <fullName evidence="2">Uncharacterized protein</fullName>
    </submittedName>
</protein>
<keyword evidence="3" id="KW-1185">Reference proteome</keyword>
<feature type="compositionally biased region" description="Polar residues" evidence="1">
    <location>
        <begin position="1621"/>
        <end position="1632"/>
    </location>
</feature>
<feature type="region of interest" description="Disordered" evidence="1">
    <location>
        <begin position="52"/>
        <end position="93"/>
    </location>
</feature>
<feature type="region of interest" description="Disordered" evidence="1">
    <location>
        <begin position="1405"/>
        <end position="1559"/>
    </location>
</feature>
<feature type="region of interest" description="Disordered" evidence="1">
    <location>
        <begin position="1660"/>
        <end position="1698"/>
    </location>
</feature>
<comment type="caution">
    <text evidence="2">The sequence shown here is derived from an EMBL/GenBank/DDBJ whole genome shotgun (WGS) entry which is preliminary data.</text>
</comment>
<dbReference type="Proteomes" id="UP000494206">
    <property type="component" value="Unassembled WGS sequence"/>
</dbReference>
<reference evidence="2 3" key="1">
    <citation type="submission" date="2020-04" db="EMBL/GenBank/DDBJ databases">
        <authorList>
            <person name="Laetsch R D."/>
            <person name="Stevens L."/>
            <person name="Kumar S."/>
            <person name="Blaxter L. M."/>
        </authorList>
    </citation>
    <scope>NUCLEOTIDE SEQUENCE [LARGE SCALE GENOMIC DNA]</scope>
</reference>
<sequence length="1736" mass="199273">MPNVKLVEKKIGRLTANVKPNTHIRQEVTVAPETHHVIRFDPDLLVDNEEPAVEQPVEQPAEPPEEPPEEQPVEQPEEQPEQNAELPQPNQEPQYVGIRFTEPLLVDYRQRLLQSSIYEFVERPEHIRDMREVRKLGEVMNTHEFLRNLLVQPVRPGRKFKPESPFFETCQYVVTFLQPQPRIFVAKKTFGTQFSTISSRGHKEITMNGSTISCDRAAVTVMQFIDEVRQNNTLLWRALLLQSFQFITSHIEKKKRQFKELLQSDRQLITITHCFYKYNPEAIAKMRNECRVLSGNVNSYNPFLHSKLPETVTQISVKLENVSPLMNQRVEEVAKGDKSRKWCIEKDFIDLPSSLESWIKACDKKSREVESDFIAKNYGPFKSSSTYEFSSTHFFTSSKKEEAEELTSALRGGVQILPNVQVISKDMTDTESLNDSKVLNKAIARISRISSWDQLTMNLDDEHRKKFELVLSQCIIHYAAKNRRCVKPLFNIWGNSIPGFNGVRLTQNTIFDILQMRRQRRQHAQKLRTLTQEGMPDKFPCQNVRMYHMNVAFADGNMNTSCNENVPSYSNPGISRSEQKETWSRLKKMAQNPSQGIRWMSGSKRNARRFNMVRKAVNHPKINLKIHDIYFHRLRRITNFNQIMMKNFPGLASLLLFSKGIDLKRILKMIFLDDEKIKSDMRNLLVRQLLWKLQNPTKLTSGPFEALPSFADPLLIERMMNKGNSIEQILTKLIPLNRIKNRSTFGKLDKEFVGQLLAMEMEEHPEELIHEYLCEKTELKHAQEMPDLNNIMSDDFGTPSFNDLLGFIGTIKNSGVAHSSMSSPVGAQLERLMMGNSMLDDVEEALENEEANVDNKECSEKAVVLRDKTIFHGVVNNEEDIQNVDGNHVDNGNPPFLFNRRNVVDSREAEGLNENGITFTDNQRKEIANGSNTTNEDVNVHNSENVEDFPESFLDSAFLSRDSLPILTPDDVDFSLGHIPEIDMSEFDKLSDSEDDDYEFFYKNPTNALEAAKQINQFYDAFTSYLAVAINSETRNIYIVEQIIKVVDAIHFENNSQQYLKFPSSFEEELKSISIRRQLCNVLEKRVEKFKTKLVSEMSKNRTYKKKCEKLKVEKIMRFQEAVAEAKLMVAKDMNPVYLREDTLTRVTLTDRCFISYRRNKALIDYIKLRATKGPRMKKGLWDDLRRLSTATPLSCKYLSRRKPRIPYMFSTFGFGSNFCEKRKMTFSGNLEKFEKKRARTFRRRQLHEKNVLKKAKNELSKFTGTRLIFMENDSLLGKKFPGYDLFENYFCQLLHQLNVFALKMIDFSDLDKLNQLSRQNVEEQLAVNACGTANVVDVNDGSVYVKNTKDFAANVAIVDGNNDCQTTKNFEEKGHEESIVVDLAEVNADNHFVVDEDIGVDAKRKDANTNGSSESNGFTHEDSIPDGNFEHDAGNRMRSYNPKKLKEEPSTYEELLNDEIDFVTNDGGSNGKNHNKATKPVNKSSDGDKEWRRRPRKKKSFVKGKNNKLNEGAEKLNGQDKDERMEKPEEPEQPNEHAKFETEQPNVTIPGSSTPSQQITENLEIKIEELDELELNVDFHTNNVGIVLPADQAVLQVEVANLTLHPKSVVNCVTNEDHSGSPTSSKLDNLTSSSKKSRRSSKSKPNIIEFDCNGTEVRKIRGRPRKYPPNHKRVYPRKKKTSPKDVEPVDNLPSTLTANDIEPNIEELSSLDAALSAIKRKSSTPSELVEPDSKK</sequence>
<feature type="region of interest" description="Disordered" evidence="1">
    <location>
        <begin position="1616"/>
        <end position="1648"/>
    </location>
</feature>
<feature type="compositionally biased region" description="Basic and acidic residues" evidence="1">
    <location>
        <begin position="1512"/>
        <end position="1543"/>
    </location>
</feature>
<feature type="compositionally biased region" description="Basic residues" evidence="1">
    <location>
        <begin position="1493"/>
        <end position="1507"/>
    </location>
</feature>
<evidence type="ECO:0000313" key="2">
    <source>
        <dbReference type="EMBL" id="CAB3401177.1"/>
    </source>
</evidence>